<sequence length="73" mass="8376">MSPKSSVRQTQLFSLLRIKRRERITKAFEPSGSNPYTVATLSELFFTKERFSRNNVADVVMTLVLRSCVLPIL</sequence>
<proteinExistence type="predicted"/>
<reference evidence="1" key="1">
    <citation type="submission" date="2014-09" db="EMBL/GenBank/DDBJ databases">
        <authorList>
            <person name="Magalhaes I.L.F."/>
            <person name="Oliveira U."/>
            <person name="Santos F.R."/>
            <person name="Vidigal T.H.D.A."/>
            <person name="Brescovit A.D."/>
            <person name="Santos A.J."/>
        </authorList>
    </citation>
    <scope>NUCLEOTIDE SEQUENCE</scope>
    <source>
        <tissue evidence="1">Shoot tissue taken approximately 20 cm above the soil surface</tissue>
    </source>
</reference>
<dbReference type="EMBL" id="GBRH01281599">
    <property type="protein sequence ID" value="JAD16296.1"/>
    <property type="molecule type" value="Transcribed_RNA"/>
</dbReference>
<name>A0A0A8XR36_ARUDO</name>
<dbReference type="AlphaFoldDB" id="A0A0A8XR36"/>
<accession>A0A0A8XR36</accession>
<protein>
    <submittedName>
        <fullName evidence="1">Uncharacterized protein</fullName>
    </submittedName>
</protein>
<organism evidence="1">
    <name type="scientific">Arundo donax</name>
    <name type="common">Giant reed</name>
    <name type="synonym">Donax arundinaceus</name>
    <dbReference type="NCBI Taxonomy" id="35708"/>
    <lineage>
        <taxon>Eukaryota</taxon>
        <taxon>Viridiplantae</taxon>
        <taxon>Streptophyta</taxon>
        <taxon>Embryophyta</taxon>
        <taxon>Tracheophyta</taxon>
        <taxon>Spermatophyta</taxon>
        <taxon>Magnoliopsida</taxon>
        <taxon>Liliopsida</taxon>
        <taxon>Poales</taxon>
        <taxon>Poaceae</taxon>
        <taxon>PACMAD clade</taxon>
        <taxon>Arundinoideae</taxon>
        <taxon>Arundineae</taxon>
        <taxon>Arundo</taxon>
    </lineage>
</organism>
<evidence type="ECO:0000313" key="1">
    <source>
        <dbReference type="EMBL" id="JAD16296.1"/>
    </source>
</evidence>
<reference evidence="1" key="2">
    <citation type="journal article" date="2015" name="Data Brief">
        <title>Shoot transcriptome of the giant reed, Arundo donax.</title>
        <authorList>
            <person name="Barrero R.A."/>
            <person name="Guerrero F.D."/>
            <person name="Moolhuijzen P."/>
            <person name="Goolsby J.A."/>
            <person name="Tidwell J."/>
            <person name="Bellgard S.E."/>
            <person name="Bellgard M.I."/>
        </authorList>
    </citation>
    <scope>NUCLEOTIDE SEQUENCE</scope>
    <source>
        <tissue evidence="1">Shoot tissue taken approximately 20 cm above the soil surface</tissue>
    </source>
</reference>